<dbReference type="GO" id="GO:0003676">
    <property type="term" value="F:nucleic acid binding"/>
    <property type="evidence" value="ECO:0007669"/>
    <property type="project" value="InterPro"/>
</dbReference>
<evidence type="ECO:0000313" key="2">
    <source>
        <dbReference type="EMBL" id="XCG65319.1"/>
    </source>
</evidence>
<dbReference type="SMART" id="SM00507">
    <property type="entry name" value="HNHc"/>
    <property type="match status" value="1"/>
</dbReference>
<protein>
    <submittedName>
        <fullName evidence="2">HNH endonuclease</fullName>
    </submittedName>
</protein>
<reference evidence="2" key="1">
    <citation type="submission" date="2024-05" db="EMBL/GenBank/DDBJ databases">
        <authorList>
            <person name="Cai S.Y."/>
            <person name="Jin L.M."/>
            <person name="Li H.R."/>
        </authorList>
    </citation>
    <scope>NUCLEOTIDE SEQUENCE</scope>
    <source>
        <strain evidence="2">A5-74</strain>
    </source>
</reference>
<dbReference type="PANTHER" id="PTHR33877:SF2">
    <property type="entry name" value="OS07G0170200 PROTEIN"/>
    <property type="match status" value="1"/>
</dbReference>
<evidence type="ECO:0000259" key="1">
    <source>
        <dbReference type="SMART" id="SM00507"/>
    </source>
</evidence>
<feature type="domain" description="HNH nuclease" evidence="1">
    <location>
        <begin position="73"/>
        <end position="122"/>
    </location>
</feature>
<dbReference type="Gene3D" id="1.10.30.50">
    <property type="match status" value="1"/>
</dbReference>
<dbReference type="RefSeq" id="WP_353650924.1">
    <property type="nucleotide sequence ID" value="NZ_CP159218.1"/>
</dbReference>
<dbReference type="PANTHER" id="PTHR33877">
    <property type="entry name" value="SLL1193 PROTEIN"/>
    <property type="match status" value="1"/>
</dbReference>
<name>A0AAU8DTG9_9ACTN</name>
<dbReference type="GO" id="GO:0008270">
    <property type="term" value="F:zinc ion binding"/>
    <property type="evidence" value="ECO:0007669"/>
    <property type="project" value="InterPro"/>
</dbReference>
<organism evidence="2">
    <name type="scientific">Nakamurella sp. A5-74</name>
    <dbReference type="NCBI Taxonomy" id="3158264"/>
    <lineage>
        <taxon>Bacteria</taxon>
        <taxon>Bacillati</taxon>
        <taxon>Actinomycetota</taxon>
        <taxon>Actinomycetes</taxon>
        <taxon>Nakamurellales</taxon>
        <taxon>Nakamurellaceae</taxon>
        <taxon>Nakamurella</taxon>
    </lineage>
</organism>
<proteinExistence type="predicted"/>
<keyword evidence="2" id="KW-0540">Nuclease</keyword>
<sequence>MNDVLLVNASYQVLSRIDWQRAVVLVVTDEAEAVESHPTQLIHSQHLVIPFPTIIRLRTYRHVDHRTTRERRPTFPQVKLRDGRTCGYCGGFGDTIDHIMPQCRGGQNTWDNLITACRPCNNRKADRTPVEAGMRLLWIPRPLVPDDSDQQRVWRALGVA</sequence>
<dbReference type="InterPro" id="IPR052892">
    <property type="entry name" value="NA-targeting_endonuclease"/>
</dbReference>
<dbReference type="Pfam" id="PF01844">
    <property type="entry name" value="HNH"/>
    <property type="match status" value="1"/>
</dbReference>
<gene>
    <name evidence="2" type="ORF">ABLG96_08540</name>
</gene>
<dbReference type="CDD" id="cd00085">
    <property type="entry name" value="HNHc"/>
    <property type="match status" value="1"/>
</dbReference>
<dbReference type="GO" id="GO:0004519">
    <property type="term" value="F:endonuclease activity"/>
    <property type="evidence" value="ECO:0007669"/>
    <property type="project" value="UniProtKB-KW"/>
</dbReference>
<dbReference type="EMBL" id="CP159218">
    <property type="protein sequence ID" value="XCG65319.1"/>
    <property type="molecule type" value="Genomic_DNA"/>
</dbReference>
<dbReference type="InterPro" id="IPR003615">
    <property type="entry name" value="HNH_nuc"/>
</dbReference>
<accession>A0AAU8DTG9</accession>
<keyword evidence="2" id="KW-0378">Hydrolase</keyword>
<dbReference type="AlphaFoldDB" id="A0AAU8DTG9"/>
<dbReference type="InterPro" id="IPR002711">
    <property type="entry name" value="HNH"/>
</dbReference>
<keyword evidence="2" id="KW-0255">Endonuclease</keyword>